<feature type="domain" description="Methionyl/Valyl/Leucyl/Isoleucyl-tRNA synthetase anticodon-binding" evidence="14">
    <location>
        <begin position="737"/>
        <end position="871"/>
    </location>
</feature>
<evidence type="ECO:0000259" key="13">
    <source>
        <dbReference type="Pfam" id="PF00133"/>
    </source>
</evidence>
<feature type="domain" description="Leucyl-tRNA synthetase editing" evidence="16">
    <location>
        <begin position="262"/>
        <end position="444"/>
    </location>
</feature>
<evidence type="ECO:0000256" key="10">
    <source>
        <dbReference type="ARBA" id="ARBA00047469"/>
    </source>
</evidence>
<dbReference type="FunFam" id="1.10.730.10:FF:000002">
    <property type="entry name" value="Leucine--tRNA ligase"/>
    <property type="match status" value="1"/>
</dbReference>
<dbReference type="PRINTS" id="PR00985">
    <property type="entry name" value="TRNASYNTHLEU"/>
</dbReference>
<feature type="domain" description="Aminoacyl-tRNA synthetase class Ia" evidence="13">
    <location>
        <begin position="650"/>
        <end position="690"/>
    </location>
</feature>
<dbReference type="InterPro" id="IPR002302">
    <property type="entry name" value="Leu-tRNA-ligase"/>
</dbReference>
<keyword evidence="6 11" id="KW-0067">ATP-binding</keyword>
<dbReference type="Gene3D" id="3.40.50.620">
    <property type="entry name" value="HUPs"/>
    <property type="match status" value="2"/>
</dbReference>
<evidence type="ECO:0000313" key="18">
    <source>
        <dbReference type="Proteomes" id="UP000007797"/>
    </source>
</evidence>
<evidence type="ECO:0000259" key="16">
    <source>
        <dbReference type="Pfam" id="PF13603"/>
    </source>
</evidence>
<evidence type="ECO:0000256" key="6">
    <source>
        <dbReference type="ARBA" id="ARBA00022840"/>
    </source>
</evidence>
<organism evidence="17 18">
    <name type="scientific">Cavenderia fasciculata</name>
    <name type="common">Slime mold</name>
    <name type="synonym">Dictyostelium fasciculatum</name>
    <dbReference type="NCBI Taxonomy" id="261658"/>
    <lineage>
        <taxon>Eukaryota</taxon>
        <taxon>Amoebozoa</taxon>
        <taxon>Evosea</taxon>
        <taxon>Eumycetozoa</taxon>
        <taxon>Dictyostelia</taxon>
        <taxon>Acytosteliales</taxon>
        <taxon>Cavenderiaceae</taxon>
        <taxon>Cavenderia</taxon>
    </lineage>
</organism>
<dbReference type="GO" id="GO:0005524">
    <property type="term" value="F:ATP binding"/>
    <property type="evidence" value="ECO:0007669"/>
    <property type="project" value="UniProtKB-KW"/>
</dbReference>
<evidence type="ECO:0000256" key="4">
    <source>
        <dbReference type="ARBA" id="ARBA00022598"/>
    </source>
</evidence>
<keyword evidence="4 11" id="KW-0436">Ligase</keyword>
<dbReference type="OMA" id="GIEHACM"/>
<feature type="domain" description="Methionyl/Leucyl tRNA synthetase" evidence="15">
    <location>
        <begin position="80"/>
        <end position="214"/>
    </location>
</feature>
<dbReference type="RefSeq" id="XP_004362557.1">
    <property type="nucleotide sequence ID" value="XM_004362500.1"/>
</dbReference>
<dbReference type="GO" id="GO:0006429">
    <property type="term" value="P:leucyl-tRNA aminoacylation"/>
    <property type="evidence" value="ECO:0007669"/>
    <property type="project" value="InterPro"/>
</dbReference>
<dbReference type="AlphaFoldDB" id="F4PG72"/>
<dbReference type="GeneID" id="14877150"/>
<dbReference type="CDD" id="cd00812">
    <property type="entry name" value="LeuRS_core"/>
    <property type="match status" value="1"/>
</dbReference>
<dbReference type="SUPFAM" id="SSF50677">
    <property type="entry name" value="ValRS/IleRS/LeuRS editing domain"/>
    <property type="match status" value="1"/>
</dbReference>
<dbReference type="EC" id="6.1.1.4" evidence="3"/>
<feature type="domain" description="Aminoacyl-tRNA synthetase class Ia" evidence="13">
    <location>
        <begin position="455"/>
        <end position="613"/>
    </location>
</feature>
<dbReference type="PANTHER" id="PTHR43740:SF2">
    <property type="entry name" value="LEUCINE--TRNA LIGASE, MITOCHONDRIAL"/>
    <property type="match status" value="1"/>
</dbReference>
<dbReference type="OrthoDB" id="15954at2759"/>
<proteinExistence type="inferred from homology"/>
<evidence type="ECO:0000256" key="9">
    <source>
        <dbReference type="ARBA" id="ARBA00030520"/>
    </source>
</evidence>
<evidence type="ECO:0000256" key="5">
    <source>
        <dbReference type="ARBA" id="ARBA00022741"/>
    </source>
</evidence>
<dbReference type="EMBL" id="GL883006">
    <property type="protein sequence ID" value="EGG24706.1"/>
    <property type="molecule type" value="Genomic_DNA"/>
</dbReference>
<dbReference type="HAMAP" id="MF_00049_B">
    <property type="entry name" value="Leu_tRNA_synth_B"/>
    <property type="match status" value="1"/>
</dbReference>
<reference evidence="18" key="1">
    <citation type="journal article" date="2011" name="Genome Res.">
        <title>Phylogeny-wide analysis of social amoeba genomes highlights ancient origins for complex intercellular communication.</title>
        <authorList>
            <person name="Heidel A.J."/>
            <person name="Lawal H.M."/>
            <person name="Felder M."/>
            <person name="Schilde C."/>
            <person name="Helps N.R."/>
            <person name="Tunggal B."/>
            <person name="Rivero F."/>
            <person name="John U."/>
            <person name="Schleicher M."/>
            <person name="Eichinger L."/>
            <person name="Platzer M."/>
            <person name="Noegel A.A."/>
            <person name="Schaap P."/>
            <person name="Gloeckner G."/>
        </authorList>
    </citation>
    <scope>NUCLEOTIDE SEQUENCE [LARGE SCALE GENOMIC DNA]</scope>
    <source>
        <strain evidence="18">SH3</strain>
    </source>
</reference>
<dbReference type="InterPro" id="IPR009008">
    <property type="entry name" value="Val/Leu/Ile-tRNA-synth_edit"/>
</dbReference>
<dbReference type="KEGG" id="dfa:DFA_02950"/>
<protein>
    <recommendedName>
        <fullName evidence="3">leucine--tRNA ligase</fullName>
        <ecNumber evidence="3">6.1.1.4</ecNumber>
    </recommendedName>
    <alternativeName>
        <fullName evidence="9">Leucyl-tRNA synthetase</fullName>
    </alternativeName>
</protein>
<keyword evidence="5 11" id="KW-0547">Nucleotide-binding</keyword>
<dbReference type="Pfam" id="PF00133">
    <property type="entry name" value="tRNA-synt_1"/>
    <property type="match status" value="2"/>
</dbReference>
<evidence type="ECO:0000256" key="3">
    <source>
        <dbReference type="ARBA" id="ARBA00013164"/>
    </source>
</evidence>
<keyword evidence="7 11" id="KW-0648">Protein biosynthesis</keyword>
<dbReference type="PROSITE" id="PS00178">
    <property type="entry name" value="AA_TRNA_LIGASE_I"/>
    <property type="match status" value="1"/>
</dbReference>
<dbReference type="Pfam" id="PF13603">
    <property type="entry name" value="tRNA-synt_1_2"/>
    <property type="match status" value="1"/>
</dbReference>
<evidence type="ECO:0000256" key="8">
    <source>
        <dbReference type="ARBA" id="ARBA00023146"/>
    </source>
</evidence>
<dbReference type="GO" id="GO:0002161">
    <property type="term" value="F:aminoacyl-tRNA deacylase activity"/>
    <property type="evidence" value="ECO:0007669"/>
    <property type="project" value="InterPro"/>
</dbReference>
<dbReference type="InterPro" id="IPR009080">
    <property type="entry name" value="tRNAsynth_Ia_anticodon-bd"/>
</dbReference>
<dbReference type="InterPro" id="IPR014729">
    <property type="entry name" value="Rossmann-like_a/b/a_fold"/>
</dbReference>
<evidence type="ECO:0000313" key="17">
    <source>
        <dbReference type="EMBL" id="EGG24706.1"/>
    </source>
</evidence>
<sequence>MCMKGAHVMIGCFGHKRQIEIDIHREIKGGLSSTTLTSSSFSLSSSSSSTSSFRVPPLSTSSYSFYSTLNNNGKYYSLSQFPYPSGNLHMGHVRVYTMSDCVARLKRMQGYDVVHPMGWDAFGLPAENAAIEKNVSPSKWTNSNIDEMRRQFKLLDLEFDWNRELSTCDPSYYRWTQEIFLRLYRAGLATRKIAIVNWDPVDNTVLANEQVDATGRSWRSNAIVERREMKQWYFHITKYADRLADDLQKLDGWPDEVKNMQREWIGRSHGYLLDFKYNQTNGDAATLTAFTTRPETIYGVTFLSVHGKHPVMELVRKQMSREELVKLDDFIQRCSTLKDEDPIIAFDTKTTVTSPYGSTVRLVVSSAVHADYGTGCVMGVPAHNTVDHQVATELGLPHLYVLPRPAGIEESVVCYDQLDQSSLLQNSGQFNGMRVDKAIESMVDSNQIKKHTSYRIRDWLLSRQRYWGTPIPIIHCNSCGEVPVPSDQLPVVLPTDISFTGKGSLLNSLDDWKNCKCPKCGGNAQRETDTMDTFVDSSWYYFRFLDSHNQKEIFKKEIANRLMPVDIYVGGIEHAILHLLYSRFITKFLKDDGLIDHEEPFKVLLIQGLVKAKTYRDAITNKPLHPSSVNFDKSQPINASNGNPVNITIEKMSKSKLNGMEPSEMISQYGSDILKLYILFKAPPEKSLEWDTEGIEGCRKWLKRVETLVKSFVDEYSANKQSFIGEFGKVEGVKPLRYETHSTIDNVTQSIEKYTFNTGIAFLMTLSNTLAKVEPSQRNSLEFYESVRTLVILLATFAPNTAQDYWKMLCEHGPSYTSHASGDSAIFEVRRQGWPQPSRECLEQRVKQLVIMTNGKTRAVVDVSTDDQTELEQIAKKHLGSRLDGQTIMKTFFATTKTNNFTINLLLTFNILDRYDKGIKTSVYTSEAVVCIVKVGGESTQSVTSLPILTKWIWFTNLCSHKTKNQSCCFQEERGWRQE</sequence>
<comment type="similarity">
    <text evidence="2 11">Belongs to the class-I aminoacyl-tRNA synthetase family.</text>
</comment>
<comment type="subcellular location">
    <subcellularLocation>
        <location evidence="1">Mitochondrion matrix</location>
    </subcellularLocation>
</comment>
<dbReference type="Pfam" id="PF09334">
    <property type="entry name" value="tRNA-synt_1g"/>
    <property type="match status" value="1"/>
</dbReference>
<keyword evidence="8 11" id="KW-0030">Aminoacyl-tRNA synthetase</keyword>
<feature type="region of interest" description="Disordered" evidence="12">
    <location>
        <begin position="34"/>
        <end position="55"/>
    </location>
</feature>
<evidence type="ECO:0000259" key="14">
    <source>
        <dbReference type="Pfam" id="PF08264"/>
    </source>
</evidence>
<accession>F4PG72</accession>
<dbReference type="Pfam" id="PF08264">
    <property type="entry name" value="Anticodon_1"/>
    <property type="match status" value="1"/>
</dbReference>
<evidence type="ECO:0000256" key="1">
    <source>
        <dbReference type="ARBA" id="ARBA00004305"/>
    </source>
</evidence>
<dbReference type="GO" id="GO:0005759">
    <property type="term" value="C:mitochondrial matrix"/>
    <property type="evidence" value="ECO:0007669"/>
    <property type="project" value="UniProtKB-SubCell"/>
</dbReference>
<dbReference type="InterPro" id="IPR002300">
    <property type="entry name" value="aa-tRNA-synth_Ia"/>
</dbReference>
<comment type="catalytic activity">
    <reaction evidence="10">
        <text>tRNA(Leu) + L-leucine + ATP = L-leucyl-tRNA(Leu) + AMP + diphosphate</text>
        <dbReference type="Rhea" id="RHEA:11688"/>
        <dbReference type="Rhea" id="RHEA-COMP:9613"/>
        <dbReference type="Rhea" id="RHEA-COMP:9622"/>
        <dbReference type="ChEBI" id="CHEBI:30616"/>
        <dbReference type="ChEBI" id="CHEBI:33019"/>
        <dbReference type="ChEBI" id="CHEBI:57427"/>
        <dbReference type="ChEBI" id="CHEBI:78442"/>
        <dbReference type="ChEBI" id="CHEBI:78494"/>
        <dbReference type="ChEBI" id="CHEBI:456215"/>
        <dbReference type="EC" id="6.1.1.4"/>
    </reaction>
</comment>
<evidence type="ECO:0000256" key="12">
    <source>
        <dbReference type="SAM" id="MobiDB-lite"/>
    </source>
</evidence>
<dbReference type="FunFam" id="3.40.50.620:FF:000003">
    <property type="entry name" value="Leucine--tRNA ligase"/>
    <property type="match status" value="1"/>
</dbReference>
<dbReference type="InterPro" id="IPR013155">
    <property type="entry name" value="M/V/L/I-tRNA-synth_anticd-bd"/>
</dbReference>
<dbReference type="CDD" id="cd07958">
    <property type="entry name" value="Anticodon_Ia_Leu_BEm"/>
    <property type="match status" value="1"/>
</dbReference>
<evidence type="ECO:0000256" key="11">
    <source>
        <dbReference type="RuleBase" id="RU363035"/>
    </source>
</evidence>
<dbReference type="InterPro" id="IPR025709">
    <property type="entry name" value="Leu_tRNA-synth_edit"/>
</dbReference>
<evidence type="ECO:0000259" key="15">
    <source>
        <dbReference type="Pfam" id="PF09334"/>
    </source>
</evidence>
<dbReference type="Proteomes" id="UP000007797">
    <property type="component" value="Unassembled WGS sequence"/>
</dbReference>
<dbReference type="STRING" id="1054147.F4PG72"/>
<dbReference type="FunFam" id="3.40.50.620:FF:000100">
    <property type="entry name" value="probable leucine--tRNA ligase, mitochondrial"/>
    <property type="match status" value="1"/>
</dbReference>
<dbReference type="InterPro" id="IPR015413">
    <property type="entry name" value="Methionyl/Leucyl_tRNA_Synth"/>
</dbReference>
<dbReference type="NCBIfam" id="TIGR00396">
    <property type="entry name" value="leuS_bact"/>
    <property type="match status" value="1"/>
</dbReference>
<evidence type="ECO:0000256" key="2">
    <source>
        <dbReference type="ARBA" id="ARBA00005594"/>
    </source>
</evidence>
<dbReference type="GO" id="GO:0032543">
    <property type="term" value="P:mitochondrial translation"/>
    <property type="evidence" value="ECO:0007669"/>
    <property type="project" value="TreeGrafter"/>
</dbReference>
<dbReference type="Gene3D" id="1.10.730.10">
    <property type="entry name" value="Isoleucyl-tRNA Synthetase, Domain 1"/>
    <property type="match status" value="1"/>
</dbReference>
<dbReference type="PANTHER" id="PTHR43740">
    <property type="entry name" value="LEUCYL-TRNA SYNTHETASE"/>
    <property type="match status" value="1"/>
</dbReference>
<dbReference type="GO" id="GO:0004823">
    <property type="term" value="F:leucine-tRNA ligase activity"/>
    <property type="evidence" value="ECO:0007669"/>
    <property type="project" value="UniProtKB-EC"/>
</dbReference>
<keyword evidence="18" id="KW-1185">Reference proteome</keyword>
<dbReference type="InterPro" id="IPR001412">
    <property type="entry name" value="aa-tRNA-synth_I_CS"/>
</dbReference>
<gene>
    <name evidence="17" type="primary">mleuS</name>
    <name evidence="17" type="ORF">DFA_02950</name>
</gene>
<dbReference type="SUPFAM" id="SSF52374">
    <property type="entry name" value="Nucleotidylyl transferase"/>
    <property type="match status" value="1"/>
</dbReference>
<evidence type="ECO:0000256" key="7">
    <source>
        <dbReference type="ARBA" id="ARBA00022917"/>
    </source>
</evidence>
<dbReference type="SUPFAM" id="SSF47323">
    <property type="entry name" value="Anticodon-binding domain of a subclass of class I aminoacyl-tRNA synthetases"/>
    <property type="match status" value="1"/>
</dbReference>
<name>F4PG72_CACFS</name>